<dbReference type="EMBL" id="MFRA01000005">
    <property type="protein sequence ID" value="OGH92905.1"/>
    <property type="molecule type" value="Genomic_DNA"/>
</dbReference>
<proteinExistence type="predicted"/>
<dbReference type="Proteomes" id="UP000176634">
    <property type="component" value="Unassembled WGS sequence"/>
</dbReference>
<organism evidence="1 2">
    <name type="scientific">Candidatus Magasanikbacteria bacterium RIFOXYD1_FULL_40_23</name>
    <dbReference type="NCBI Taxonomy" id="1798705"/>
    <lineage>
        <taxon>Bacteria</taxon>
        <taxon>Candidatus Magasanikiibacteriota</taxon>
    </lineage>
</organism>
<name>A0A1F6P9P2_9BACT</name>
<sequence>MQEHLPEPAVGVEAHPRRLEVDEHLHALHGAQPVSEAIFSLVGDDGQAGVGLRGDGERPHIAWWDSHLRITTVTIGHELEHHRVAPLRRDEDGVLGPPPTISHLLDSREVGREPGLRVDRFVGDRDDTPAGLLGRGGGIVGAGAAHHEEGGGDNDDQAVHGISLAIEKVVWENTLEN</sequence>
<evidence type="ECO:0000313" key="1">
    <source>
        <dbReference type="EMBL" id="OGH92905.1"/>
    </source>
</evidence>
<dbReference type="AlphaFoldDB" id="A0A1F6P9P2"/>
<comment type="caution">
    <text evidence="1">The sequence shown here is derived from an EMBL/GenBank/DDBJ whole genome shotgun (WGS) entry which is preliminary data.</text>
</comment>
<evidence type="ECO:0000313" key="2">
    <source>
        <dbReference type="Proteomes" id="UP000176634"/>
    </source>
</evidence>
<protein>
    <submittedName>
        <fullName evidence="1">Uncharacterized protein</fullName>
    </submittedName>
</protein>
<gene>
    <name evidence="1" type="ORF">A2563_04560</name>
</gene>
<accession>A0A1F6P9P2</accession>
<reference evidence="1 2" key="1">
    <citation type="journal article" date="2016" name="Nat. Commun.">
        <title>Thousands of microbial genomes shed light on interconnected biogeochemical processes in an aquifer system.</title>
        <authorList>
            <person name="Anantharaman K."/>
            <person name="Brown C.T."/>
            <person name="Hug L.A."/>
            <person name="Sharon I."/>
            <person name="Castelle C.J."/>
            <person name="Probst A.J."/>
            <person name="Thomas B.C."/>
            <person name="Singh A."/>
            <person name="Wilkins M.J."/>
            <person name="Karaoz U."/>
            <person name="Brodie E.L."/>
            <person name="Williams K.H."/>
            <person name="Hubbard S.S."/>
            <person name="Banfield J.F."/>
        </authorList>
    </citation>
    <scope>NUCLEOTIDE SEQUENCE [LARGE SCALE GENOMIC DNA]</scope>
</reference>